<dbReference type="PIRSF" id="PIRSF005788">
    <property type="entry name" value="NifK"/>
    <property type="match status" value="1"/>
</dbReference>
<organism evidence="1 2">
    <name type="scientific">Mesorhizobium atlanticum</name>
    <dbReference type="NCBI Taxonomy" id="2233532"/>
    <lineage>
        <taxon>Bacteria</taxon>
        <taxon>Pseudomonadati</taxon>
        <taxon>Pseudomonadota</taxon>
        <taxon>Alphaproteobacteria</taxon>
        <taxon>Hyphomicrobiales</taxon>
        <taxon>Phyllobacteriaceae</taxon>
        <taxon>Mesorhizobium</taxon>
    </lineage>
</organism>
<dbReference type="Gene3D" id="1.10.3100.20">
    <property type="entry name" value="Protein of unknown function DUF269"/>
    <property type="match status" value="1"/>
</dbReference>
<keyword evidence="2" id="KW-1185">Reference proteome</keyword>
<evidence type="ECO:0000313" key="1">
    <source>
        <dbReference type="EMBL" id="RAZ71735.1"/>
    </source>
</evidence>
<dbReference type="EMBL" id="QMBQ01000012">
    <property type="protein sequence ID" value="RAZ71735.1"/>
    <property type="molecule type" value="Genomic_DNA"/>
</dbReference>
<dbReference type="OrthoDB" id="9808545at2"/>
<proteinExistence type="predicted"/>
<protein>
    <submittedName>
        <fullName evidence="1">NifX-associated nitrogen fixation protein</fullName>
    </submittedName>
</protein>
<gene>
    <name evidence="1" type="ORF">DPM35_29615</name>
</gene>
<sequence length="160" mass="17593">MFDAVHNREGGEDEAALATPFVKCLVRLIRAQDSFGAWEGKSDAELLGDFILTKEKRRAIPIIGDPDPDVLWRLNMFYTAVGLAIEERSGLIASPMMEISHEGFGRVLLTTGRLVLLSKTLRDVHRFGFETFWKLTAAGSKLAGDAIAVIDAHPEVARGL</sequence>
<dbReference type="AlphaFoldDB" id="A0A330GLC9"/>
<reference evidence="1 2" key="1">
    <citation type="submission" date="2018-07" db="EMBL/GenBank/DDBJ databases">
        <title>Diversity of Mesorhizobium strains in Brazil.</title>
        <authorList>
            <person name="Helene L.C.F."/>
            <person name="Dall'Agnol R."/>
            <person name="Delamuta J.R.M."/>
            <person name="Hungria M."/>
        </authorList>
    </citation>
    <scope>NUCLEOTIDE SEQUENCE [LARGE SCALE GENOMIC DNA]</scope>
    <source>
        <strain evidence="1 2">CNPSo 3140</strain>
    </source>
</reference>
<dbReference type="Pfam" id="PF03270">
    <property type="entry name" value="DUF269"/>
    <property type="match status" value="1"/>
</dbReference>
<dbReference type="Proteomes" id="UP000251956">
    <property type="component" value="Unassembled WGS sequence"/>
</dbReference>
<name>A0A330GLC9_9HYPH</name>
<accession>A0A330GLC9</accession>
<evidence type="ECO:0000313" key="2">
    <source>
        <dbReference type="Proteomes" id="UP000251956"/>
    </source>
</evidence>
<dbReference type="RefSeq" id="WP_112131038.1">
    <property type="nucleotide sequence ID" value="NZ_QMBQ01000012.1"/>
</dbReference>
<dbReference type="NCBIfam" id="TIGR02935">
    <property type="entry name" value="NifX-associated nitrogen fixation protein"/>
    <property type="match status" value="1"/>
</dbReference>
<comment type="caution">
    <text evidence="1">The sequence shown here is derived from an EMBL/GenBank/DDBJ whole genome shotgun (WGS) entry which is preliminary data.</text>
</comment>
<dbReference type="InterPro" id="IPR004952">
    <property type="entry name" value="NifX-assoc_nitrogen_fix"/>
</dbReference>